<accession>A0ABV6UIU6</accession>
<keyword evidence="8" id="KW-1185">Reference proteome</keyword>
<keyword evidence="4" id="KW-0804">Transcription</keyword>
<comment type="caution">
    <text evidence="7">The sequence shown here is derived from an EMBL/GenBank/DDBJ whole genome shotgun (WGS) entry which is preliminary data.</text>
</comment>
<evidence type="ECO:0000256" key="4">
    <source>
        <dbReference type="ARBA" id="ARBA00023163"/>
    </source>
</evidence>
<evidence type="ECO:0000313" key="7">
    <source>
        <dbReference type="EMBL" id="MFC1401373.1"/>
    </source>
</evidence>
<dbReference type="SUPFAM" id="SSF88946">
    <property type="entry name" value="Sigma2 domain of RNA polymerase sigma factors"/>
    <property type="match status" value="1"/>
</dbReference>
<dbReference type="InterPro" id="IPR007627">
    <property type="entry name" value="RNA_pol_sigma70_r2"/>
</dbReference>
<feature type="region of interest" description="Disordered" evidence="5">
    <location>
        <begin position="328"/>
        <end position="367"/>
    </location>
</feature>
<dbReference type="NCBIfam" id="TIGR02937">
    <property type="entry name" value="sigma70-ECF"/>
    <property type="match status" value="1"/>
</dbReference>
<evidence type="ECO:0000313" key="8">
    <source>
        <dbReference type="Proteomes" id="UP001592528"/>
    </source>
</evidence>
<proteinExistence type="predicted"/>
<dbReference type="Pfam" id="PF04542">
    <property type="entry name" value="Sigma70_r2"/>
    <property type="match status" value="1"/>
</dbReference>
<reference evidence="7 8" key="1">
    <citation type="submission" date="2024-09" db="EMBL/GenBank/DDBJ databases">
        <authorList>
            <person name="Lee S.D."/>
        </authorList>
    </citation>
    <scope>NUCLEOTIDE SEQUENCE [LARGE SCALE GENOMIC DNA]</scope>
    <source>
        <strain evidence="7 8">N1-5</strain>
    </source>
</reference>
<organism evidence="7 8">
    <name type="scientific">Streptacidiphilus cavernicola</name>
    <dbReference type="NCBI Taxonomy" id="3342716"/>
    <lineage>
        <taxon>Bacteria</taxon>
        <taxon>Bacillati</taxon>
        <taxon>Actinomycetota</taxon>
        <taxon>Actinomycetes</taxon>
        <taxon>Kitasatosporales</taxon>
        <taxon>Streptomycetaceae</taxon>
        <taxon>Streptacidiphilus</taxon>
    </lineage>
</organism>
<feature type="compositionally biased region" description="Low complexity" evidence="5">
    <location>
        <begin position="331"/>
        <end position="366"/>
    </location>
</feature>
<keyword evidence="1" id="KW-0805">Transcription regulation</keyword>
<keyword evidence="3" id="KW-0238">DNA-binding</keyword>
<feature type="region of interest" description="Disordered" evidence="5">
    <location>
        <begin position="559"/>
        <end position="586"/>
    </location>
</feature>
<dbReference type="RefSeq" id="WP_030260195.1">
    <property type="nucleotide sequence ID" value="NZ_JBHEZZ010000004.1"/>
</dbReference>
<dbReference type="InterPro" id="IPR014284">
    <property type="entry name" value="RNA_pol_sigma-70_dom"/>
</dbReference>
<evidence type="ECO:0000256" key="1">
    <source>
        <dbReference type="ARBA" id="ARBA00023015"/>
    </source>
</evidence>
<dbReference type="PANTHER" id="PTHR43133:SF8">
    <property type="entry name" value="RNA POLYMERASE SIGMA FACTOR HI_1459-RELATED"/>
    <property type="match status" value="1"/>
</dbReference>
<dbReference type="InterPro" id="IPR013325">
    <property type="entry name" value="RNA_pol_sigma_r2"/>
</dbReference>
<gene>
    <name evidence="7" type="ORF">ACEZDJ_08745</name>
</gene>
<evidence type="ECO:0000259" key="6">
    <source>
        <dbReference type="Pfam" id="PF04542"/>
    </source>
</evidence>
<sequence>MLHNPDTELVAAATAGDPRALDDLVADCLPLVYNVVGRALSGHADVDDVVQDTMLSVVNGLDRLRDAERFRSWLVSIAMQKVRERWRRQQARPAPGFLDEMLGLPDPDADFVDVTIIRLELSDQRQELAEATRWIEPSERDVLSLWWLEAAGRLTRSELAEALHLTPQHTAVRVQRVKERLEAARVVVRALRGTPPCPDLVALTDRWDGTPAPLWRRRVVRHATDCRNCSLHWRDLLPPEGLLAGIALVPPPPGLGVGTFTFLHGGAAHAVTGHATATHAAGLGGRAAHLVQYLMAKPVAVAAAGALALGGGAAAGYAVLDRPPHKPAHQLAATTASSTSPTAVSTATPTASLSAVPTPSASPTAPVYGQTVDQAESAPPATVKPGPLPVRPQTAPLALSGTFGAQHPGATGEMYVLDHRGDNLTITGRGYLLVRWQLPTVGQIFPPTWTGLGGRLFHVASGGGRRMDDPKPGSTVAGTWMGDRAQGYDTLVAGAQQMWQNEYFYLDGTVTVHLDQAGLRYSLIVAPSTWQAVSDDIDQAPDPAAGLVRYGLVRDTGDDTAPVPQYLTRSSPADPFSVAQQSRLTS</sequence>
<dbReference type="EMBL" id="JBHEZZ010000004">
    <property type="protein sequence ID" value="MFC1401373.1"/>
    <property type="molecule type" value="Genomic_DNA"/>
</dbReference>
<dbReference type="PANTHER" id="PTHR43133">
    <property type="entry name" value="RNA POLYMERASE ECF-TYPE SIGMA FACTO"/>
    <property type="match status" value="1"/>
</dbReference>
<keyword evidence="2" id="KW-0731">Sigma factor</keyword>
<protein>
    <submittedName>
        <fullName evidence="7">Sigma-70 family RNA polymerase sigma factor</fullName>
    </submittedName>
</protein>
<feature type="domain" description="RNA polymerase sigma-70 region 2" evidence="6">
    <location>
        <begin position="24"/>
        <end position="91"/>
    </location>
</feature>
<dbReference type="InterPro" id="IPR039425">
    <property type="entry name" value="RNA_pol_sigma-70-like"/>
</dbReference>
<evidence type="ECO:0000256" key="3">
    <source>
        <dbReference type="ARBA" id="ARBA00023125"/>
    </source>
</evidence>
<evidence type="ECO:0000256" key="5">
    <source>
        <dbReference type="SAM" id="MobiDB-lite"/>
    </source>
</evidence>
<dbReference type="Proteomes" id="UP001592528">
    <property type="component" value="Unassembled WGS sequence"/>
</dbReference>
<name>A0ABV6UIU6_9ACTN</name>
<evidence type="ECO:0000256" key="2">
    <source>
        <dbReference type="ARBA" id="ARBA00023082"/>
    </source>
</evidence>
<dbReference type="Gene3D" id="1.10.1740.10">
    <property type="match status" value="1"/>
</dbReference>